<keyword evidence="1" id="KW-0812">Transmembrane</keyword>
<protein>
    <submittedName>
        <fullName evidence="2">Uncharacterized protein</fullName>
    </submittedName>
</protein>
<keyword evidence="3" id="KW-1185">Reference proteome</keyword>
<keyword evidence="1" id="KW-0472">Membrane</keyword>
<name>A0A930UIY0_9GAMM</name>
<dbReference type="Proteomes" id="UP000604381">
    <property type="component" value="Unassembled WGS sequence"/>
</dbReference>
<gene>
    <name evidence="2" type="ORF">ISN26_07645</name>
</gene>
<dbReference type="EMBL" id="JADHEI010000055">
    <property type="protein sequence ID" value="MBF2735921.1"/>
    <property type="molecule type" value="Genomic_DNA"/>
</dbReference>
<feature type="transmembrane region" description="Helical" evidence="1">
    <location>
        <begin position="31"/>
        <end position="52"/>
    </location>
</feature>
<evidence type="ECO:0000313" key="2">
    <source>
        <dbReference type="EMBL" id="MBF2735921.1"/>
    </source>
</evidence>
<comment type="caution">
    <text evidence="2">The sequence shown here is derived from an EMBL/GenBank/DDBJ whole genome shotgun (WGS) entry which is preliminary data.</text>
</comment>
<dbReference type="AlphaFoldDB" id="A0A930UIY0"/>
<sequence>MQAVAILAAVLGYLLAFLVIASFVKNREEQMALFWLFFCCLPWLAFELWAAFGT</sequence>
<feature type="transmembrane region" description="Helical" evidence="1">
    <location>
        <begin position="6"/>
        <end position="24"/>
    </location>
</feature>
<proteinExistence type="predicted"/>
<evidence type="ECO:0000256" key="1">
    <source>
        <dbReference type="SAM" id="Phobius"/>
    </source>
</evidence>
<keyword evidence="1" id="KW-1133">Transmembrane helix</keyword>
<accession>A0A930UIY0</accession>
<organism evidence="2 3">
    <name type="scientific">Candidatus Amphirhobacter heronislandensis</name>
    <dbReference type="NCBI Taxonomy" id="1732024"/>
    <lineage>
        <taxon>Bacteria</taxon>
        <taxon>Pseudomonadati</taxon>
        <taxon>Pseudomonadota</taxon>
        <taxon>Gammaproteobacteria</taxon>
        <taxon>Candidatus Tethybacterales</taxon>
        <taxon>Candidatus Tethybacteraceae</taxon>
        <taxon>Candidatus Amphirhobacter</taxon>
    </lineage>
</organism>
<evidence type="ECO:0000313" key="3">
    <source>
        <dbReference type="Proteomes" id="UP000604381"/>
    </source>
</evidence>
<reference evidence="2" key="1">
    <citation type="submission" date="2020-10" db="EMBL/GenBank/DDBJ databases">
        <title>An improved Amphimedon queenslandica hologenome assembly reveals how three proteobacterial symbionts can extend the metabolic phenotypic of their marine sponge host.</title>
        <authorList>
            <person name="Degnan B."/>
            <person name="Degnan S."/>
            <person name="Xiang X."/>
        </authorList>
    </citation>
    <scope>NUCLEOTIDE SEQUENCE</scope>
    <source>
        <strain evidence="2">AqS2</strain>
    </source>
</reference>